<gene>
    <name evidence="4" type="ORF">Pma05_59990</name>
</gene>
<keyword evidence="2" id="KW-0677">Repeat</keyword>
<evidence type="ECO:0000256" key="3">
    <source>
        <dbReference type="PROSITE-ProRule" id="PRU00221"/>
    </source>
</evidence>
<dbReference type="InterPro" id="IPR015943">
    <property type="entry name" value="WD40/YVTN_repeat-like_dom_sf"/>
</dbReference>
<dbReference type="SMART" id="SM00320">
    <property type="entry name" value="WD40"/>
    <property type="match status" value="2"/>
</dbReference>
<sequence length="376" mass="39619">MIGSALFVSDEMPGGGIGDIAAVELDGALTVVCVSHWGRDGVWVWEPAQNVWRNLTLPFACAGDPVAAQYPDAGNEFDWLALAVPGGRLVLAAGGDEQGVAFWDVNTGELISGTTLNGPYIAAVATLDGGDGSARFVTCSGVHWDGIMVWKPVAGPSPVELPESTVDALGTGRFEGRSLVVAGTREGVTLWDVDSGERWASLYAEDEGEEDDGEDTGDERIHAVAIAQQGTGLAVVALTDSGSVQIWTLPSPRPARTDRELAVERLKRVRAGLPDDLDEPDEEIGPIRDPFIGHEGAISTLATVVVDDRPVVVTGGTDGTVRVWDLSDGQAIGAPLTGHRDSVRKVVTSTLRGRHVAVSAGDDRTVRVWDLAPQPH</sequence>
<reference evidence="4 5" key="1">
    <citation type="submission" date="2021-01" db="EMBL/GenBank/DDBJ databases">
        <title>Whole genome shotgun sequence of Plantactinospora mayteni NBRC 109088.</title>
        <authorList>
            <person name="Komaki H."/>
            <person name="Tamura T."/>
        </authorList>
    </citation>
    <scope>NUCLEOTIDE SEQUENCE [LARGE SCALE GENOMIC DNA]</scope>
    <source>
        <strain evidence="4 5">NBRC 109088</strain>
    </source>
</reference>
<dbReference type="PROSITE" id="PS50082">
    <property type="entry name" value="WD_REPEATS_2"/>
    <property type="match status" value="2"/>
</dbReference>
<feature type="repeat" description="WD" evidence="3">
    <location>
        <begin position="336"/>
        <end position="376"/>
    </location>
</feature>
<dbReference type="Gene3D" id="2.130.10.10">
    <property type="entry name" value="YVTN repeat-like/Quinoprotein amine dehydrogenase"/>
    <property type="match status" value="2"/>
</dbReference>
<dbReference type="PROSITE" id="PS50294">
    <property type="entry name" value="WD_REPEATS_REGION"/>
    <property type="match status" value="2"/>
</dbReference>
<dbReference type="Pfam" id="PF00400">
    <property type="entry name" value="WD40"/>
    <property type="match status" value="2"/>
</dbReference>
<evidence type="ECO:0000256" key="2">
    <source>
        <dbReference type="ARBA" id="ARBA00022737"/>
    </source>
</evidence>
<proteinExistence type="predicted"/>
<evidence type="ECO:0000313" key="5">
    <source>
        <dbReference type="Proteomes" id="UP000621500"/>
    </source>
</evidence>
<dbReference type="InterPro" id="IPR001680">
    <property type="entry name" value="WD40_rpt"/>
</dbReference>
<name>A0ABQ4EXR7_9ACTN</name>
<dbReference type="InterPro" id="IPR019775">
    <property type="entry name" value="WD40_repeat_CS"/>
</dbReference>
<accession>A0ABQ4EXR7</accession>
<keyword evidence="5" id="KW-1185">Reference proteome</keyword>
<evidence type="ECO:0008006" key="6">
    <source>
        <dbReference type="Google" id="ProtNLM"/>
    </source>
</evidence>
<dbReference type="PROSITE" id="PS00678">
    <property type="entry name" value="WD_REPEATS_1"/>
    <property type="match status" value="2"/>
</dbReference>
<dbReference type="Proteomes" id="UP000621500">
    <property type="component" value="Unassembled WGS sequence"/>
</dbReference>
<evidence type="ECO:0000313" key="4">
    <source>
        <dbReference type="EMBL" id="GIG99426.1"/>
    </source>
</evidence>
<dbReference type="EMBL" id="BONX01000044">
    <property type="protein sequence ID" value="GIG99426.1"/>
    <property type="molecule type" value="Genomic_DNA"/>
</dbReference>
<feature type="repeat" description="WD" evidence="3">
    <location>
        <begin position="291"/>
        <end position="334"/>
    </location>
</feature>
<dbReference type="PANTHER" id="PTHR22847">
    <property type="entry name" value="WD40 REPEAT PROTEIN"/>
    <property type="match status" value="1"/>
</dbReference>
<protein>
    <recommendedName>
        <fullName evidence="6">WD40 repeat domain-containing protein</fullName>
    </recommendedName>
</protein>
<organism evidence="4 5">
    <name type="scientific">Plantactinospora mayteni</name>
    <dbReference type="NCBI Taxonomy" id="566021"/>
    <lineage>
        <taxon>Bacteria</taxon>
        <taxon>Bacillati</taxon>
        <taxon>Actinomycetota</taxon>
        <taxon>Actinomycetes</taxon>
        <taxon>Micromonosporales</taxon>
        <taxon>Micromonosporaceae</taxon>
        <taxon>Plantactinospora</taxon>
    </lineage>
</organism>
<comment type="caution">
    <text evidence="4">The sequence shown here is derived from an EMBL/GenBank/DDBJ whole genome shotgun (WGS) entry which is preliminary data.</text>
</comment>
<keyword evidence="1 3" id="KW-0853">WD repeat</keyword>
<dbReference type="PRINTS" id="PR00320">
    <property type="entry name" value="GPROTEINBRPT"/>
</dbReference>
<dbReference type="PANTHER" id="PTHR22847:SF637">
    <property type="entry name" value="WD REPEAT DOMAIN 5B"/>
    <property type="match status" value="1"/>
</dbReference>
<dbReference type="InterPro" id="IPR011047">
    <property type="entry name" value="Quinoprotein_ADH-like_sf"/>
</dbReference>
<dbReference type="RefSeq" id="WP_203860786.1">
    <property type="nucleotide sequence ID" value="NZ_BAAAZQ010000012.1"/>
</dbReference>
<dbReference type="SUPFAM" id="SSF50998">
    <property type="entry name" value="Quinoprotein alcohol dehydrogenase-like"/>
    <property type="match status" value="1"/>
</dbReference>
<evidence type="ECO:0000256" key="1">
    <source>
        <dbReference type="ARBA" id="ARBA00022574"/>
    </source>
</evidence>
<dbReference type="InterPro" id="IPR020472">
    <property type="entry name" value="WD40_PAC1"/>
</dbReference>